<dbReference type="OrthoDB" id="310030at2759"/>
<comment type="pathway">
    <text evidence="3 10">Protein modification; protein glycosylation.</text>
</comment>
<name>A0A017SAC3_ASPRC</name>
<comment type="subunit">
    <text evidence="10">Component of the oligosaccharyltransferase (OST) complex.</text>
</comment>
<dbReference type="PANTHER" id="PTHR21049">
    <property type="entry name" value="RIBOPHORIN I"/>
    <property type="match status" value="1"/>
</dbReference>
<evidence type="ECO:0000256" key="7">
    <source>
        <dbReference type="ARBA" id="ARBA00022824"/>
    </source>
</evidence>
<dbReference type="GO" id="GO:0018279">
    <property type="term" value="P:protein N-linked glycosylation via asparagine"/>
    <property type="evidence" value="ECO:0007669"/>
    <property type="project" value="TreeGrafter"/>
</dbReference>
<evidence type="ECO:0000256" key="6">
    <source>
        <dbReference type="ARBA" id="ARBA00022729"/>
    </source>
</evidence>
<evidence type="ECO:0000256" key="4">
    <source>
        <dbReference type="ARBA" id="ARBA00008905"/>
    </source>
</evidence>
<comment type="subcellular location">
    <subcellularLocation>
        <location evidence="2 10">Endoplasmic reticulum membrane</location>
        <topology evidence="2 10">Single-pass type I membrane protein</topology>
    </subcellularLocation>
</comment>
<keyword evidence="13" id="KW-1185">Reference proteome</keyword>
<evidence type="ECO:0000256" key="2">
    <source>
        <dbReference type="ARBA" id="ARBA00004115"/>
    </source>
</evidence>
<comment type="function">
    <text evidence="1 10">Subunit of the oligosaccharyl transferase (OST) complex that catalyzes the initial transfer of a defined glycan (Glc(3)Man(9)GlcNAc(2) in eukaryotes) from the lipid carrier dolichol-pyrophosphate to an asparagine residue within an Asn-X-Ser/Thr consensus motif in nascent polypeptide chains, the first step in protein N-glycosylation. N-glycosylation occurs cotranslationally and the complex associates with the Sec61 complex at the channel-forming translocon complex that mediates protein translocation across the endoplasmic reticulum (ER). All subunits are required for a maximal enzyme activity.</text>
</comment>
<dbReference type="AlphaFoldDB" id="A0A017SAC3"/>
<protein>
    <recommendedName>
        <fullName evidence="10">Dolichyl-diphosphooligosaccharide--protein glycosyltransferase subunit 1</fullName>
    </recommendedName>
</protein>
<dbReference type="Pfam" id="PF04597">
    <property type="entry name" value="Ribophorin_I"/>
    <property type="match status" value="1"/>
</dbReference>
<evidence type="ECO:0000256" key="9">
    <source>
        <dbReference type="ARBA" id="ARBA00023136"/>
    </source>
</evidence>
<dbReference type="STRING" id="1388766.A0A017SAC3"/>
<keyword evidence="5 10" id="KW-0812">Transmembrane</keyword>
<evidence type="ECO:0000256" key="10">
    <source>
        <dbReference type="RuleBase" id="RU361143"/>
    </source>
</evidence>
<keyword evidence="7 10" id="KW-0256">Endoplasmic reticulum</keyword>
<keyword evidence="8 10" id="KW-1133">Transmembrane helix</keyword>
<keyword evidence="6 10" id="KW-0732">Signal</keyword>
<evidence type="ECO:0000256" key="5">
    <source>
        <dbReference type="ARBA" id="ARBA00022692"/>
    </source>
</evidence>
<evidence type="ECO:0000313" key="12">
    <source>
        <dbReference type="EMBL" id="EYE93897.1"/>
    </source>
</evidence>
<dbReference type="GO" id="GO:0008250">
    <property type="term" value="C:oligosaccharyltransferase complex"/>
    <property type="evidence" value="ECO:0007669"/>
    <property type="project" value="UniProtKB-UniRule"/>
</dbReference>
<dbReference type="InterPro" id="IPR007676">
    <property type="entry name" value="Ribophorin_I"/>
</dbReference>
<organism evidence="12 13">
    <name type="scientific">Aspergillus ruber (strain CBS 135680)</name>
    <dbReference type="NCBI Taxonomy" id="1388766"/>
    <lineage>
        <taxon>Eukaryota</taxon>
        <taxon>Fungi</taxon>
        <taxon>Dikarya</taxon>
        <taxon>Ascomycota</taxon>
        <taxon>Pezizomycotina</taxon>
        <taxon>Eurotiomycetes</taxon>
        <taxon>Eurotiomycetidae</taxon>
        <taxon>Eurotiales</taxon>
        <taxon>Aspergillaceae</taxon>
        <taxon>Aspergillus</taxon>
        <taxon>Aspergillus subgen. Aspergillus</taxon>
    </lineage>
</organism>
<accession>A0A017SAC3</accession>
<dbReference type="EMBL" id="KK088429">
    <property type="protein sequence ID" value="EYE93897.1"/>
    <property type="molecule type" value="Genomic_DNA"/>
</dbReference>
<evidence type="ECO:0000256" key="3">
    <source>
        <dbReference type="ARBA" id="ARBA00004922"/>
    </source>
</evidence>
<feature type="transmembrane region" description="Helical" evidence="10">
    <location>
        <begin position="475"/>
        <end position="496"/>
    </location>
</feature>
<feature type="chain" id="PRO_5005101072" description="Dolichyl-diphosphooligosaccharide--protein glycosyltransferase subunit 1" evidence="10">
    <location>
        <begin position="22"/>
        <end position="501"/>
    </location>
</feature>
<gene>
    <name evidence="12" type="ORF">EURHEDRAFT_413898</name>
</gene>
<dbReference type="HOGENOM" id="CLU_031381_1_0_1"/>
<evidence type="ECO:0000256" key="11">
    <source>
        <dbReference type="SAM" id="MobiDB-lite"/>
    </source>
</evidence>
<dbReference type="PANTHER" id="PTHR21049:SF0">
    <property type="entry name" value="DOLICHYL-DIPHOSPHOOLIGOSACCHARIDE--PROTEIN GLYCOSYLTRANSFERASE SUBUNIT 1"/>
    <property type="match status" value="1"/>
</dbReference>
<feature type="signal peptide" evidence="10">
    <location>
        <begin position="1"/>
        <end position="21"/>
    </location>
</feature>
<sequence>MRLFTAVTALCGLLLPSSVVCADERVAAISEFNPPQVFKNTNLVRHTNLEKGYVRETVNVVVENVGKQPQSDYYLPFSSDVFDKVGSLEVRDKKAVEKGRFNVEAVELDFRSDLEYFVIHFPEPLAPKSQITLGISYTLLNSLNPRPATIEQSDRQFLSYSFSGFTISAYPTVTQKTKLKFPSTKVPDFTVTEGLKTSSGSDPERQGATFTYGPYDTSKVAPGTTYPITVRYEFTNPIITASLLERDLEVSHWGGNLATEERYWLRNNGSELTSQFSRVEWTISSYQNLPSSALRELKYPLKAGSVDPYFIDDVGNVSTSRYRPGKPNRDAHLELRFRYPIFGGWNYSFRIGWNNDLASFLRRAVTGADSYVLKVPFIEGPKAPEGAQYENVVVRLILPEGSRNVKYELVEGSASNGLPGPNQIRSHLSDYKTYMDTLGRTVLTLEAENLSDEARDSQLVVTYDYTLLDGLRKPFTITAGLLAVFAAAWFIGNIDVSIRKR</sequence>
<comment type="similarity">
    <text evidence="4 10">Belongs to the OST1 family.</text>
</comment>
<feature type="region of interest" description="Disordered" evidence="11">
    <location>
        <begin position="194"/>
        <end position="213"/>
    </location>
</feature>
<dbReference type="RefSeq" id="XP_040637585.1">
    <property type="nucleotide sequence ID" value="XM_040782280.1"/>
</dbReference>
<dbReference type="Proteomes" id="UP000019804">
    <property type="component" value="Unassembled WGS sequence"/>
</dbReference>
<dbReference type="UniPathway" id="UPA00378"/>
<evidence type="ECO:0000256" key="1">
    <source>
        <dbReference type="ARBA" id="ARBA00002791"/>
    </source>
</evidence>
<reference evidence="13" key="1">
    <citation type="journal article" date="2014" name="Nat. Commun.">
        <title>Genomic adaptations of the halophilic Dead Sea filamentous fungus Eurotium rubrum.</title>
        <authorList>
            <person name="Kis-Papo T."/>
            <person name="Weig A.R."/>
            <person name="Riley R."/>
            <person name="Persoh D."/>
            <person name="Salamov A."/>
            <person name="Sun H."/>
            <person name="Lipzen A."/>
            <person name="Wasser S.P."/>
            <person name="Rambold G."/>
            <person name="Grigoriev I.V."/>
            <person name="Nevo E."/>
        </authorList>
    </citation>
    <scope>NUCLEOTIDE SEQUENCE [LARGE SCALE GENOMIC DNA]</scope>
    <source>
        <strain evidence="13">CBS 135680</strain>
    </source>
</reference>
<keyword evidence="9 10" id="KW-0472">Membrane</keyword>
<evidence type="ECO:0000313" key="13">
    <source>
        <dbReference type="Proteomes" id="UP000019804"/>
    </source>
</evidence>
<dbReference type="GeneID" id="63697404"/>
<proteinExistence type="inferred from homology"/>
<evidence type="ECO:0000256" key="8">
    <source>
        <dbReference type="ARBA" id="ARBA00022989"/>
    </source>
</evidence>